<evidence type="ECO:0000313" key="1">
    <source>
        <dbReference type="EMBL" id="GEN78155.1"/>
    </source>
</evidence>
<accession>A0A511YSJ7</accession>
<dbReference type="RefSeq" id="WP_146944597.1">
    <property type="nucleotide sequence ID" value="NZ_BJYJ01000052.1"/>
</dbReference>
<comment type="caution">
    <text evidence="1">The sequence shown here is derived from an EMBL/GenBank/DDBJ whole genome shotgun (WGS) entry which is preliminary data.</text>
</comment>
<dbReference type="Proteomes" id="UP000321863">
    <property type="component" value="Unassembled WGS sequence"/>
</dbReference>
<proteinExistence type="predicted"/>
<evidence type="ECO:0000313" key="2">
    <source>
        <dbReference type="Proteomes" id="UP000321863"/>
    </source>
</evidence>
<sequence>MKSLYITLFLACGLHAYAQENRKDSETQVQEAVNYKEAKAFEAEMITEAQQRTSEKPSVVKLASEQGLAVKPQTISHAPQDHKEKLLSSRNLTIQEIRKTIPKD</sequence>
<gene>
    <name evidence="1" type="ORF">CHA01nite_38950</name>
</gene>
<dbReference type="AlphaFoldDB" id="A0A511YSJ7"/>
<organism evidence="1 2">
    <name type="scientific">Chryseobacterium hagamense</name>
    <dbReference type="NCBI Taxonomy" id="395935"/>
    <lineage>
        <taxon>Bacteria</taxon>
        <taxon>Pseudomonadati</taxon>
        <taxon>Bacteroidota</taxon>
        <taxon>Flavobacteriia</taxon>
        <taxon>Flavobacteriales</taxon>
        <taxon>Weeksellaceae</taxon>
        <taxon>Chryseobacterium group</taxon>
        <taxon>Chryseobacterium</taxon>
    </lineage>
</organism>
<name>A0A511YSJ7_9FLAO</name>
<reference evidence="1 2" key="1">
    <citation type="submission" date="2019-07" db="EMBL/GenBank/DDBJ databases">
        <title>Whole genome shotgun sequence of Chryseobacterium hagamense NBRC 105253.</title>
        <authorList>
            <person name="Hosoyama A."/>
            <person name="Uohara A."/>
            <person name="Ohji S."/>
            <person name="Ichikawa N."/>
        </authorList>
    </citation>
    <scope>NUCLEOTIDE SEQUENCE [LARGE SCALE GENOMIC DNA]</scope>
    <source>
        <strain evidence="1 2">NBRC 105253</strain>
    </source>
</reference>
<protein>
    <submittedName>
        <fullName evidence="1">Uncharacterized protein</fullName>
    </submittedName>
</protein>
<dbReference type="OrthoDB" id="1260658at2"/>
<dbReference type="EMBL" id="BJYJ01000052">
    <property type="protein sequence ID" value="GEN78155.1"/>
    <property type="molecule type" value="Genomic_DNA"/>
</dbReference>
<keyword evidence="2" id="KW-1185">Reference proteome</keyword>